<dbReference type="RefSeq" id="WP_345970769.1">
    <property type="nucleotide sequence ID" value="NZ_CP147920.1"/>
</dbReference>
<dbReference type="Proteomes" id="UP001447842">
    <property type="component" value="Chromosome"/>
</dbReference>
<dbReference type="InterPro" id="IPR012902">
    <property type="entry name" value="N_methyl_site"/>
</dbReference>
<dbReference type="NCBIfam" id="TIGR02532">
    <property type="entry name" value="IV_pilin_GFxxxE"/>
    <property type="match status" value="1"/>
</dbReference>
<gene>
    <name evidence="1" type="ORF">WCY31_02970</name>
</gene>
<dbReference type="InterPro" id="IPR045584">
    <property type="entry name" value="Pilin-like"/>
</dbReference>
<keyword evidence="2" id="KW-1185">Reference proteome</keyword>
<evidence type="ECO:0000313" key="2">
    <source>
        <dbReference type="Proteomes" id="UP001447842"/>
    </source>
</evidence>
<sequence>MKRTAFTMIELIFVILVLGILAVIAIPKLAATRDDAEISRMATDIMTGSFECAAYVVARGAVDPTMSNMSRAIKNLLIAGKATESPRHVSFIMGTIPNCVMLDINQSTDGNVEQIELSYVDGSSDRLCEGLQDVIDEGKFPIPLKGRTIVR</sequence>
<reference evidence="1 2" key="1">
    <citation type="submission" date="2024-03" db="EMBL/GenBank/DDBJ databases">
        <title>Sulfurimonas sp. HSL3-1.</title>
        <authorList>
            <person name="Wang S."/>
        </authorList>
    </citation>
    <scope>NUCLEOTIDE SEQUENCE [LARGE SCALE GENOMIC DNA]</scope>
    <source>
        <strain evidence="1 2">HSL3-1</strain>
    </source>
</reference>
<accession>A0ABZ3HD37</accession>
<dbReference type="EMBL" id="CP147920">
    <property type="protein sequence ID" value="XAU15668.1"/>
    <property type="molecule type" value="Genomic_DNA"/>
</dbReference>
<organism evidence="1 2">
    <name type="scientific">Sulfurimonas diazotrophicus</name>
    <dbReference type="NCBI Taxonomy" id="3131939"/>
    <lineage>
        <taxon>Bacteria</taxon>
        <taxon>Pseudomonadati</taxon>
        <taxon>Campylobacterota</taxon>
        <taxon>Epsilonproteobacteria</taxon>
        <taxon>Campylobacterales</taxon>
        <taxon>Sulfurimonadaceae</taxon>
        <taxon>Sulfurimonas</taxon>
    </lineage>
</organism>
<dbReference type="Gene3D" id="3.30.700.10">
    <property type="entry name" value="Glycoprotein, Type 4 Pilin"/>
    <property type="match status" value="1"/>
</dbReference>
<dbReference type="SUPFAM" id="SSF54523">
    <property type="entry name" value="Pili subunits"/>
    <property type="match status" value="1"/>
</dbReference>
<evidence type="ECO:0000313" key="1">
    <source>
        <dbReference type="EMBL" id="XAU15668.1"/>
    </source>
</evidence>
<proteinExistence type="predicted"/>
<protein>
    <submittedName>
        <fullName evidence="1">Prepilin-type N-terminal cleavage/methylation domain-containing protein</fullName>
    </submittedName>
</protein>
<name>A0ABZ3HD37_9BACT</name>